<dbReference type="GO" id="GO:0016301">
    <property type="term" value="F:kinase activity"/>
    <property type="evidence" value="ECO:0007669"/>
    <property type="project" value="UniProtKB-KW"/>
</dbReference>
<dbReference type="GO" id="GO:0005737">
    <property type="term" value="C:cytoplasm"/>
    <property type="evidence" value="ECO:0007669"/>
    <property type="project" value="UniProtKB-SubCell"/>
</dbReference>
<dbReference type="InterPro" id="IPR036662">
    <property type="entry name" value="PTS_EIIA_man-typ_sf"/>
</dbReference>
<keyword evidence="10" id="KW-1185">Reference proteome</keyword>
<dbReference type="InterPro" id="IPR004701">
    <property type="entry name" value="PTS_EIIA_man-typ"/>
</dbReference>
<name>A0AAU9DTY0_9LACO</name>
<dbReference type="PROSITE" id="PS51096">
    <property type="entry name" value="PTS_EIIA_TYPE_4"/>
    <property type="match status" value="1"/>
</dbReference>
<dbReference type="PANTHER" id="PTHR33799:SF1">
    <property type="entry name" value="PTS SYSTEM MANNOSE-SPECIFIC EIIAB COMPONENT-RELATED"/>
    <property type="match status" value="1"/>
</dbReference>
<dbReference type="SUPFAM" id="SSF53062">
    <property type="entry name" value="PTS system fructose IIA component-like"/>
    <property type="match status" value="1"/>
</dbReference>
<keyword evidence="3" id="KW-0963">Cytoplasm</keyword>
<evidence type="ECO:0000256" key="1">
    <source>
        <dbReference type="ARBA" id="ARBA00004496"/>
    </source>
</evidence>
<dbReference type="RefSeq" id="WP_317634724.1">
    <property type="nucleotide sequence ID" value="NZ_AP026802.1"/>
</dbReference>
<evidence type="ECO:0000259" key="8">
    <source>
        <dbReference type="PROSITE" id="PS51096"/>
    </source>
</evidence>
<keyword evidence="7" id="KW-0418">Kinase</keyword>
<evidence type="ECO:0000256" key="7">
    <source>
        <dbReference type="ARBA" id="ARBA00022777"/>
    </source>
</evidence>
<organism evidence="9 10">
    <name type="scientific">Xylocopilactobacillus apicola</name>
    <dbReference type="NCBI Taxonomy" id="2932184"/>
    <lineage>
        <taxon>Bacteria</taxon>
        <taxon>Bacillati</taxon>
        <taxon>Bacillota</taxon>
        <taxon>Bacilli</taxon>
        <taxon>Lactobacillales</taxon>
        <taxon>Lactobacillaceae</taxon>
        <taxon>Xylocopilactobacillus</taxon>
    </lineage>
</organism>
<evidence type="ECO:0000256" key="4">
    <source>
        <dbReference type="ARBA" id="ARBA00022597"/>
    </source>
</evidence>
<sequence>MSLKIILASHGKFALAALQTAEMIIGNSQEQVTVISVTPGRTYDECLAELQTIYQQYQKPGQEVLILVDIYGGTPANISTYLTLTAENVQVYSGLNLPVLMELLLSKPENLADAKKIVNEIGQNVMTDITAASKKEVDNNGDQMDSY</sequence>
<dbReference type="Gene3D" id="3.40.50.510">
    <property type="entry name" value="Phosphotransferase system, mannose-type IIA component"/>
    <property type="match status" value="1"/>
</dbReference>
<protein>
    <submittedName>
        <fullName evidence="9">PTS mannose transporter subunit IID</fullName>
    </submittedName>
</protein>
<dbReference type="KEGG" id="xap:XA3_13390"/>
<evidence type="ECO:0000256" key="5">
    <source>
        <dbReference type="ARBA" id="ARBA00022679"/>
    </source>
</evidence>
<keyword evidence="4" id="KW-0762">Sugar transport</keyword>
<accession>A0AAU9DTY0</accession>
<feature type="domain" description="PTS EIIA type-4" evidence="8">
    <location>
        <begin position="2"/>
        <end position="137"/>
    </location>
</feature>
<dbReference type="GO" id="GO:0016020">
    <property type="term" value="C:membrane"/>
    <property type="evidence" value="ECO:0007669"/>
    <property type="project" value="InterPro"/>
</dbReference>
<dbReference type="AlphaFoldDB" id="A0AAU9DTY0"/>
<keyword evidence="2" id="KW-0813">Transport</keyword>
<dbReference type="Pfam" id="PF03610">
    <property type="entry name" value="EIIA-man"/>
    <property type="match status" value="1"/>
</dbReference>
<comment type="subcellular location">
    <subcellularLocation>
        <location evidence="1">Cytoplasm</location>
    </subcellularLocation>
</comment>
<evidence type="ECO:0000256" key="6">
    <source>
        <dbReference type="ARBA" id="ARBA00022683"/>
    </source>
</evidence>
<dbReference type="InterPro" id="IPR051471">
    <property type="entry name" value="Bacterial_PTS_sugar_comp"/>
</dbReference>
<dbReference type="EMBL" id="AP026802">
    <property type="protein sequence ID" value="BDR58898.1"/>
    <property type="molecule type" value="Genomic_DNA"/>
</dbReference>
<gene>
    <name evidence="9" type="ORF">XA3_13390</name>
</gene>
<evidence type="ECO:0000313" key="9">
    <source>
        <dbReference type="EMBL" id="BDR58898.1"/>
    </source>
</evidence>
<keyword evidence="5" id="KW-0808">Transferase</keyword>
<dbReference type="PANTHER" id="PTHR33799">
    <property type="entry name" value="PTS PERMEASE-RELATED-RELATED"/>
    <property type="match status" value="1"/>
</dbReference>
<reference evidence="9 10" key="1">
    <citation type="journal article" date="2023" name="Microbiol. Spectr.">
        <title>Symbiosis of Carpenter Bees with Uncharacterized Lactic Acid Bacteria Showing NAD Auxotrophy.</title>
        <authorList>
            <person name="Kawasaki S."/>
            <person name="Ozawa K."/>
            <person name="Mori T."/>
            <person name="Yamamoto A."/>
            <person name="Ito M."/>
            <person name="Ohkuma M."/>
            <person name="Sakamoto M."/>
            <person name="Matsutani M."/>
        </authorList>
    </citation>
    <scope>NUCLEOTIDE SEQUENCE [LARGE SCALE GENOMIC DNA]</scope>
    <source>
        <strain evidence="9 10">XA3</strain>
    </source>
</reference>
<evidence type="ECO:0000256" key="2">
    <source>
        <dbReference type="ARBA" id="ARBA00022448"/>
    </source>
</evidence>
<dbReference type="CDD" id="cd00006">
    <property type="entry name" value="PTS_IIA_man"/>
    <property type="match status" value="1"/>
</dbReference>
<evidence type="ECO:0000313" key="10">
    <source>
        <dbReference type="Proteomes" id="UP001321861"/>
    </source>
</evidence>
<dbReference type="Proteomes" id="UP001321861">
    <property type="component" value="Chromosome"/>
</dbReference>
<dbReference type="GO" id="GO:0009401">
    <property type="term" value="P:phosphoenolpyruvate-dependent sugar phosphotransferase system"/>
    <property type="evidence" value="ECO:0007669"/>
    <property type="project" value="UniProtKB-KW"/>
</dbReference>
<evidence type="ECO:0000256" key="3">
    <source>
        <dbReference type="ARBA" id="ARBA00022490"/>
    </source>
</evidence>
<proteinExistence type="predicted"/>
<dbReference type="InterPro" id="IPR033887">
    <property type="entry name" value="PTS_IIA_man"/>
</dbReference>
<keyword evidence="6" id="KW-0598">Phosphotransferase system</keyword>